<dbReference type="GO" id="GO:0042254">
    <property type="term" value="P:ribosome biogenesis"/>
    <property type="evidence" value="ECO:0007669"/>
    <property type="project" value="UniProtKB-KW"/>
</dbReference>
<dbReference type="AlphaFoldDB" id="A0A2P2DX11"/>
<keyword evidence="4" id="KW-0788">Thiol protease</keyword>
<dbReference type="Proteomes" id="UP000245133">
    <property type="component" value="Unassembled WGS sequence"/>
</dbReference>
<accession>A0A2P2DX11</accession>
<evidence type="ECO:0000256" key="6">
    <source>
        <dbReference type="ARBA" id="ARBA00044538"/>
    </source>
</evidence>
<reference evidence="7 8" key="1">
    <citation type="submission" date="2018-02" db="EMBL/GenBank/DDBJ databases">
        <title>Novel Leptospira species isolated from soil and water in Japan.</title>
        <authorList>
            <person name="Nakao R."/>
            <person name="Masuzawa T."/>
        </authorList>
    </citation>
    <scope>NUCLEOTIDE SEQUENCE [LARGE SCALE GENOMIC DNA]</scope>
    <source>
        <strain evidence="7 8">YH101</strain>
    </source>
</reference>
<evidence type="ECO:0000313" key="7">
    <source>
        <dbReference type="EMBL" id="GBF49163.1"/>
    </source>
</evidence>
<evidence type="ECO:0000256" key="2">
    <source>
        <dbReference type="ARBA" id="ARBA00022670"/>
    </source>
</evidence>
<evidence type="ECO:0000256" key="5">
    <source>
        <dbReference type="ARBA" id="ARBA00044503"/>
    </source>
</evidence>
<dbReference type="InterPro" id="IPR036764">
    <property type="entry name" value="Peptidase_Prp_sf"/>
</dbReference>
<comment type="similarity">
    <text evidence="5">Belongs to the Prp family.</text>
</comment>
<keyword evidence="3" id="KW-0378">Hydrolase</keyword>
<proteinExistence type="inferred from homology"/>
<dbReference type="EMBL" id="BFBB01000002">
    <property type="protein sequence ID" value="GBF49163.1"/>
    <property type="molecule type" value="Genomic_DNA"/>
</dbReference>
<dbReference type="CDD" id="cd16332">
    <property type="entry name" value="Prp-like"/>
    <property type="match status" value="1"/>
</dbReference>
<dbReference type="SUPFAM" id="SSF118010">
    <property type="entry name" value="TM1457-like"/>
    <property type="match status" value="1"/>
</dbReference>
<dbReference type="GO" id="GO:0008234">
    <property type="term" value="F:cysteine-type peptidase activity"/>
    <property type="evidence" value="ECO:0007669"/>
    <property type="project" value="UniProtKB-KW"/>
</dbReference>
<keyword evidence="2" id="KW-0645">Protease</keyword>
<gene>
    <name evidence="7" type="ORF">LPTSP4_06730</name>
</gene>
<evidence type="ECO:0000256" key="3">
    <source>
        <dbReference type="ARBA" id="ARBA00022801"/>
    </source>
</evidence>
<organism evidence="7 8">
    <name type="scientific">Leptospira ryugenii</name>
    <dbReference type="NCBI Taxonomy" id="1917863"/>
    <lineage>
        <taxon>Bacteria</taxon>
        <taxon>Pseudomonadati</taxon>
        <taxon>Spirochaetota</taxon>
        <taxon>Spirochaetia</taxon>
        <taxon>Leptospirales</taxon>
        <taxon>Leptospiraceae</taxon>
        <taxon>Leptospira</taxon>
    </lineage>
</organism>
<dbReference type="GO" id="GO:0006508">
    <property type="term" value="P:proteolysis"/>
    <property type="evidence" value="ECO:0007669"/>
    <property type="project" value="UniProtKB-KW"/>
</dbReference>
<dbReference type="InterPro" id="IPR007422">
    <property type="entry name" value="Peptidase_Prp"/>
</dbReference>
<keyword evidence="8" id="KW-1185">Reference proteome</keyword>
<dbReference type="OrthoDB" id="336716at2"/>
<dbReference type="Gene3D" id="3.30.70.1490">
    <property type="entry name" value="Cysteine protease Prp"/>
    <property type="match status" value="1"/>
</dbReference>
<keyword evidence="1" id="KW-0690">Ribosome biogenesis</keyword>
<dbReference type="RefSeq" id="WP_108973691.1">
    <property type="nucleotide sequence ID" value="NZ_BFBB01000002.1"/>
</dbReference>
<evidence type="ECO:0000256" key="1">
    <source>
        <dbReference type="ARBA" id="ARBA00022517"/>
    </source>
</evidence>
<comment type="caution">
    <text evidence="7">The sequence shown here is derived from an EMBL/GenBank/DDBJ whole genome shotgun (WGS) entry which is preliminary data.</text>
</comment>
<evidence type="ECO:0000313" key="8">
    <source>
        <dbReference type="Proteomes" id="UP000245133"/>
    </source>
</evidence>
<dbReference type="Pfam" id="PF04327">
    <property type="entry name" value="Peptidase_Prp"/>
    <property type="match status" value="1"/>
</dbReference>
<name>A0A2P2DX11_9LEPT</name>
<evidence type="ECO:0000256" key="4">
    <source>
        <dbReference type="ARBA" id="ARBA00022807"/>
    </source>
</evidence>
<protein>
    <recommendedName>
        <fullName evidence="6">Ribosomal processing cysteine protease Prp</fullName>
    </recommendedName>
</protein>
<sequence length="105" mass="11885">MVIIEIQIKEGLIEGFRIEGHAPIEFGSPGENLLCAAVSMLGQTLHSYLAKEGVLSHERKENGFLELSLQAEKRTAYKQAMELVRFGLRSLETQYPNILKIKERQ</sequence>